<comment type="caution">
    <text evidence="2">The sequence shown here is derived from an EMBL/GenBank/DDBJ whole genome shotgun (WGS) entry which is preliminary data.</text>
</comment>
<dbReference type="PANTHER" id="PTHR10791:SF44">
    <property type="entry name" value="BIDIRECTIONAL SUGAR TRANSPORTER SWEET1"/>
    <property type="match status" value="1"/>
</dbReference>
<dbReference type="GO" id="GO:0016020">
    <property type="term" value="C:membrane"/>
    <property type="evidence" value="ECO:0007669"/>
    <property type="project" value="TreeGrafter"/>
</dbReference>
<evidence type="ECO:0000313" key="2">
    <source>
        <dbReference type="EMBL" id="GFP81716.1"/>
    </source>
</evidence>
<dbReference type="PANTHER" id="PTHR10791">
    <property type="entry name" value="RAG1-ACTIVATING PROTEIN 1"/>
    <property type="match status" value="1"/>
</dbReference>
<keyword evidence="3" id="KW-1185">Reference proteome</keyword>
<keyword evidence="1" id="KW-0472">Membrane</keyword>
<proteinExistence type="predicted"/>
<sequence length="68" mass="7269">MLIFLVFAPKEKVRILGLLIVVLAVFGVVALVSLFALHGNGRKLFCGVAATVFSIIMYGSALTIIVSF</sequence>
<feature type="transmembrane region" description="Helical" evidence="1">
    <location>
        <begin position="15"/>
        <end position="37"/>
    </location>
</feature>
<organism evidence="2 3">
    <name type="scientific">Phtheirospermum japonicum</name>
    <dbReference type="NCBI Taxonomy" id="374723"/>
    <lineage>
        <taxon>Eukaryota</taxon>
        <taxon>Viridiplantae</taxon>
        <taxon>Streptophyta</taxon>
        <taxon>Embryophyta</taxon>
        <taxon>Tracheophyta</taxon>
        <taxon>Spermatophyta</taxon>
        <taxon>Magnoliopsida</taxon>
        <taxon>eudicotyledons</taxon>
        <taxon>Gunneridae</taxon>
        <taxon>Pentapetalae</taxon>
        <taxon>asterids</taxon>
        <taxon>lamiids</taxon>
        <taxon>Lamiales</taxon>
        <taxon>Orobanchaceae</taxon>
        <taxon>Orobanchaceae incertae sedis</taxon>
        <taxon>Phtheirospermum</taxon>
    </lineage>
</organism>
<evidence type="ECO:0000313" key="3">
    <source>
        <dbReference type="Proteomes" id="UP000653305"/>
    </source>
</evidence>
<dbReference type="AlphaFoldDB" id="A0A830B4C5"/>
<dbReference type="Proteomes" id="UP000653305">
    <property type="component" value="Unassembled WGS sequence"/>
</dbReference>
<accession>A0A830B4C5</accession>
<feature type="transmembrane region" description="Helical" evidence="1">
    <location>
        <begin position="44"/>
        <end position="66"/>
    </location>
</feature>
<evidence type="ECO:0000256" key="1">
    <source>
        <dbReference type="SAM" id="Phobius"/>
    </source>
</evidence>
<keyword evidence="1" id="KW-0812">Transmembrane</keyword>
<keyword evidence="2" id="KW-0762">Sugar transport</keyword>
<keyword evidence="2" id="KW-0813">Transport</keyword>
<keyword evidence="1" id="KW-1133">Transmembrane helix</keyword>
<protein>
    <submittedName>
        <fullName evidence="2">Bidirectional sugar transporter sweet1</fullName>
    </submittedName>
</protein>
<dbReference type="GO" id="GO:0051119">
    <property type="term" value="F:sugar transmembrane transporter activity"/>
    <property type="evidence" value="ECO:0007669"/>
    <property type="project" value="InterPro"/>
</dbReference>
<reference evidence="2" key="1">
    <citation type="submission" date="2020-07" db="EMBL/GenBank/DDBJ databases">
        <title>Ethylene signaling mediates host invasion by parasitic plants.</title>
        <authorList>
            <person name="Yoshida S."/>
        </authorList>
    </citation>
    <scope>NUCLEOTIDE SEQUENCE</scope>
    <source>
        <strain evidence="2">Okayama</strain>
    </source>
</reference>
<dbReference type="InterPro" id="IPR047664">
    <property type="entry name" value="SWEET"/>
</dbReference>
<dbReference type="OrthoDB" id="409725at2759"/>
<dbReference type="EMBL" id="BMAC01000033">
    <property type="protein sequence ID" value="GFP81716.1"/>
    <property type="molecule type" value="Genomic_DNA"/>
</dbReference>
<name>A0A830B4C5_9LAMI</name>
<gene>
    <name evidence="2" type="ORF">PHJA_000314900</name>
</gene>